<comment type="caution">
    <text evidence="2">The sequence shown here is derived from an EMBL/GenBank/DDBJ whole genome shotgun (WGS) entry which is preliminary data.</text>
</comment>
<dbReference type="AlphaFoldDB" id="A0A9W9DKE8"/>
<dbReference type="EMBL" id="JAOTPV010000015">
    <property type="protein sequence ID" value="KAJ4474860.1"/>
    <property type="molecule type" value="Genomic_DNA"/>
</dbReference>
<evidence type="ECO:0008006" key="4">
    <source>
        <dbReference type="Google" id="ProtNLM"/>
    </source>
</evidence>
<protein>
    <recommendedName>
        <fullName evidence="4">Secreted protein</fullName>
    </recommendedName>
</protein>
<keyword evidence="3" id="KW-1185">Reference proteome</keyword>
<accession>A0A9W9DKE8</accession>
<name>A0A9W9DKE8_9AGAR</name>
<proteinExistence type="predicted"/>
<evidence type="ECO:0000256" key="1">
    <source>
        <dbReference type="SAM" id="SignalP"/>
    </source>
</evidence>
<reference evidence="2" key="1">
    <citation type="submission" date="2022-08" db="EMBL/GenBank/DDBJ databases">
        <title>A Global Phylogenomic Analysis of the Shiitake Genus Lentinula.</title>
        <authorList>
            <consortium name="DOE Joint Genome Institute"/>
            <person name="Sierra-Patev S."/>
            <person name="Min B."/>
            <person name="Naranjo-Ortiz M."/>
            <person name="Looney B."/>
            <person name="Konkel Z."/>
            <person name="Slot J.C."/>
            <person name="Sakamoto Y."/>
            <person name="Steenwyk J.L."/>
            <person name="Rokas A."/>
            <person name="Carro J."/>
            <person name="Camarero S."/>
            <person name="Ferreira P."/>
            <person name="Molpeceres G."/>
            <person name="Ruiz-Duenas F.J."/>
            <person name="Serrano A."/>
            <person name="Henrissat B."/>
            <person name="Drula E."/>
            <person name="Hughes K.W."/>
            <person name="Mata J.L."/>
            <person name="Ishikawa N.K."/>
            <person name="Vargas-Isla R."/>
            <person name="Ushijima S."/>
            <person name="Smith C.A."/>
            <person name="Ahrendt S."/>
            <person name="Andreopoulos W."/>
            <person name="He G."/>
            <person name="Labutti K."/>
            <person name="Lipzen A."/>
            <person name="Ng V."/>
            <person name="Riley R."/>
            <person name="Sandor L."/>
            <person name="Barry K."/>
            <person name="Martinez A.T."/>
            <person name="Xiao Y."/>
            <person name="Gibbons J.G."/>
            <person name="Terashima K."/>
            <person name="Grigoriev I.V."/>
            <person name="Hibbett D.S."/>
        </authorList>
    </citation>
    <scope>NUCLEOTIDE SEQUENCE</scope>
    <source>
        <strain evidence="2">JLM2183</strain>
    </source>
</reference>
<organism evidence="2 3">
    <name type="scientific">Lentinula aciculospora</name>
    <dbReference type="NCBI Taxonomy" id="153920"/>
    <lineage>
        <taxon>Eukaryota</taxon>
        <taxon>Fungi</taxon>
        <taxon>Dikarya</taxon>
        <taxon>Basidiomycota</taxon>
        <taxon>Agaricomycotina</taxon>
        <taxon>Agaricomycetes</taxon>
        <taxon>Agaricomycetidae</taxon>
        <taxon>Agaricales</taxon>
        <taxon>Marasmiineae</taxon>
        <taxon>Omphalotaceae</taxon>
        <taxon>Lentinula</taxon>
    </lineage>
</organism>
<dbReference type="Proteomes" id="UP001150266">
    <property type="component" value="Unassembled WGS sequence"/>
</dbReference>
<gene>
    <name evidence="2" type="ORF">J3R30DRAFT_617834</name>
</gene>
<feature type="signal peptide" evidence="1">
    <location>
        <begin position="1"/>
        <end position="26"/>
    </location>
</feature>
<keyword evidence="1" id="KW-0732">Signal</keyword>
<sequence>MWWQWWVLSQLNTLLLLLLTSGPGLALEKGPEVLACKSGCRIVRNPRDESLGIPWERVRSGNDLSQKNIVCQYVPTRSTQRNASRILKVIEHTTRDWFISNP</sequence>
<evidence type="ECO:0000313" key="3">
    <source>
        <dbReference type="Proteomes" id="UP001150266"/>
    </source>
</evidence>
<feature type="chain" id="PRO_5040946796" description="Secreted protein" evidence="1">
    <location>
        <begin position="27"/>
        <end position="102"/>
    </location>
</feature>
<evidence type="ECO:0000313" key="2">
    <source>
        <dbReference type="EMBL" id="KAJ4474860.1"/>
    </source>
</evidence>